<feature type="transmembrane region" description="Helical" evidence="1">
    <location>
        <begin position="107"/>
        <end position="133"/>
    </location>
</feature>
<dbReference type="PANTHER" id="PTHR40465:SF1">
    <property type="entry name" value="DUF6534 DOMAIN-CONTAINING PROTEIN"/>
    <property type="match status" value="1"/>
</dbReference>
<feature type="transmembrane region" description="Helical" evidence="1">
    <location>
        <begin position="75"/>
        <end position="95"/>
    </location>
</feature>
<evidence type="ECO:0000313" key="4">
    <source>
        <dbReference type="Proteomes" id="UP001219525"/>
    </source>
</evidence>
<reference evidence="3" key="1">
    <citation type="submission" date="2023-03" db="EMBL/GenBank/DDBJ databases">
        <title>Massive genome expansion in bonnet fungi (Mycena s.s.) driven by repeated elements and novel gene families across ecological guilds.</title>
        <authorList>
            <consortium name="Lawrence Berkeley National Laboratory"/>
            <person name="Harder C.B."/>
            <person name="Miyauchi S."/>
            <person name="Viragh M."/>
            <person name="Kuo A."/>
            <person name="Thoen E."/>
            <person name="Andreopoulos B."/>
            <person name="Lu D."/>
            <person name="Skrede I."/>
            <person name="Drula E."/>
            <person name="Henrissat B."/>
            <person name="Morin E."/>
            <person name="Kohler A."/>
            <person name="Barry K."/>
            <person name="LaButti K."/>
            <person name="Morin E."/>
            <person name="Salamov A."/>
            <person name="Lipzen A."/>
            <person name="Mereny Z."/>
            <person name="Hegedus B."/>
            <person name="Baldrian P."/>
            <person name="Stursova M."/>
            <person name="Weitz H."/>
            <person name="Taylor A."/>
            <person name="Grigoriev I.V."/>
            <person name="Nagy L.G."/>
            <person name="Martin F."/>
            <person name="Kauserud H."/>
        </authorList>
    </citation>
    <scope>NUCLEOTIDE SEQUENCE</scope>
    <source>
        <strain evidence="3">9144</strain>
    </source>
</reference>
<dbReference type="PANTHER" id="PTHR40465">
    <property type="entry name" value="CHROMOSOME 1, WHOLE GENOME SHOTGUN SEQUENCE"/>
    <property type="match status" value="1"/>
</dbReference>
<keyword evidence="1" id="KW-1133">Transmembrane helix</keyword>
<evidence type="ECO:0000313" key="3">
    <source>
        <dbReference type="EMBL" id="KAJ7208627.1"/>
    </source>
</evidence>
<accession>A0AAD6VFZ6</accession>
<keyword evidence="1" id="KW-0812">Transmembrane</keyword>
<evidence type="ECO:0000259" key="2">
    <source>
        <dbReference type="Pfam" id="PF20152"/>
    </source>
</evidence>
<feature type="domain" description="DUF6534" evidence="2">
    <location>
        <begin position="152"/>
        <end position="237"/>
    </location>
</feature>
<dbReference type="EMBL" id="JARJCW010000033">
    <property type="protein sequence ID" value="KAJ7208627.1"/>
    <property type="molecule type" value="Genomic_DNA"/>
</dbReference>
<sequence length="269" mass="29239">IIACLLHWGLFGTLTIQLYLYYEAFPNDRLSVNYLVYGVYTVELARTILVTHDAFTAFGYGFGNLSALTNIHLNWLTVPILGGIVACVGQSFYAYRIYIFSKSRIIPTLIVAVALTSMVGGLITGVFGFIGLSFHLCQALIETSTSVWCAGSATCDILIATCMTYYLAKSGSGYRQTRVLISKLIRLTIETGSITAVVAIVNLILFFAFPGKTYYTAAALITPKLYANTMLAVLNARFQILGGRATYISSSDTANILSTIALRPGEIPI</sequence>
<evidence type="ECO:0000256" key="1">
    <source>
        <dbReference type="SAM" id="Phobius"/>
    </source>
</evidence>
<keyword evidence="4" id="KW-1185">Reference proteome</keyword>
<dbReference type="AlphaFoldDB" id="A0AAD6VFZ6"/>
<feature type="non-terminal residue" evidence="3">
    <location>
        <position position="269"/>
    </location>
</feature>
<feature type="transmembrane region" description="Helical" evidence="1">
    <location>
        <begin position="214"/>
        <end position="234"/>
    </location>
</feature>
<keyword evidence="1" id="KW-0472">Membrane</keyword>
<organism evidence="3 4">
    <name type="scientific">Mycena pura</name>
    <dbReference type="NCBI Taxonomy" id="153505"/>
    <lineage>
        <taxon>Eukaryota</taxon>
        <taxon>Fungi</taxon>
        <taxon>Dikarya</taxon>
        <taxon>Basidiomycota</taxon>
        <taxon>Agaricomycotina</taxon>
        <taxon>Agaricomycetes</taxon>
        <taxon>Agaricomycetidae</taxon>
        <taxon>Agaricales</taxon>
        <taxon>Marasmiineae</taxon>
        <taxon>Mycenaceae</taxon>
        <taxon>Mycena</taxon>
    </lineage>
</organism>
<comment type="caution">
    <text evidence="3">The sequence shown here is derived from an EMBL/GenBank/DDBJ whole genome shotgun (WGS) entry which is preliminary data.</text>
</comment>
<protein>
    <recommendedName>
        <fullName evidence="2">DUF6534 domain-containing protein</fullName>
    </recommendedName>
</protein>
<proteinExistence type="predicted"/>
<dbReference type="Pfam" id="PF20152">
    <property type="entry name" value="DUF6534"/>
    <property type="match status" value="1"/>
</dbReference>
<gene>
    <name evidence="3" type="ORF">GGX14DRAFT_633504</name>
</gene>
<dbReference type="Proteomes" id="UP001219525">
    <property type="component" value="Unassembled WGS sequence"/>
</dbReference>
<feature type="transmembrane region" description="Helical" evidence="1">
    <location>
        <begin position="187"/>
        <end position="208"/>
    </location>
</feature>
<feature type="non-terminal residue" evidence="3">
    <location>
        <position position="1"/>
    </location>
</feature>
<dbReference type="InterPro" id="IPR045339">
    <property type="entry name" value="DUF6534"/>
</dbReference>
<feature type="transmembrane region" description="Helical" evidence="1">
    <location>
        <begin position="145"/>
        <end position="167"/>
    </location>
</feature>
<name>A0AAD6VFZ6_9AGAR</name>
<feature type="transmembrane region" description="Helical" evidence="1">
    <location>
        <begin position="6"/>
        <end position="22"/>
    </location>
</feature>